<evidence type="ECO:0000259" key="1">
    <source>
        <dbReference type="Pfam" id="PF24187"/>
    </source>
</evidence>
<proteinExistence type="predicted"/>
<dbReference type="AlphaFoldDB" id="A0A5V0INX8"/>
<reference evidence="2" key="1">
    <citation type="submission" date="2018-07" db="EMBL/GenBank/DDBJ databases">
        <authorList>
            <consortium name="PulseNet: The National Subtyping Network for Foodborne Disease Surveillance"/>
            <person name="Tarr C.L."/>
            <person name="Trees E."/>
            <person name="Katz L.S."/>
            <person name="Carleton-Romer H.A."/>
            <person name="Stroika S."/>
            <person name="Kucerova Z."/>
            <person name="Roache K.F."/>
            <person name="Sabol A.L."/>
            <person name="Besser J."/>
            <person name="Gerner-Smidt P."/>
        </authorList>
    </citation>
    <scope>NUCLEOTIDE SEQUENCE [LARGE SCALE GENOMIC DNA]</scope>
    <source>
        <strain evidence="2">08-0470</strain>
    </source>
</reference>
<protein>
    <recommendedName>
        <fullName evidence="1">DUF7415 domain-containing protein</fullName>
    </recommendedName>
</protein>
<gene>
    <name evidence="2" type="ORF">CBX34_11760</name>
</gene>
<organism evidence="2">
    <name type="scientific">Salmonella enterica</name>
    <name type="common">Salmonella choleraesuis</name>
    <dbReference type="NCBI Taxonomy" id="28901"/>
    <lineage>
        <taxon>Bacteria</taxon>
        <taxon>Pseudomonadati</taxon>
        <taxon>Pseudomonadota</taxon>
        <taxon>Gammaproteobacteria</taxon>
        <taxon>Enterobacterales</taxon>
        <taxon>Enterobacteriaceae</taxon>
        <taxon>Salmonella</taxon>
    </lineage>
</organism>
<accession>A0A5V0INX8</accession>
<evidence type="ECO:0000313" key="2">
    <source>
        <dbReference type="EMBL" id="EBS6848347.1"/>
    </source>
</evidence>
<feature type="domain" description="DUF7415" evidence="1">
    <location>
        <begin position="7"/>
        <end position="47"/>
    </location>
</feature>
<dbReference type="InterPro" id="IPR055838">
    <property type="entry name" value="DUF7415"/>
</dbReference>
<dbReference type="Pfam" id="PF24187">
    <property type="entry name" value="DUF7415"/>
    <property type="match status" value="1"/>
</dbReference>
<comment type="caution">
    <text evidence="2">The sequence shown here is derived from an EMBL/GenBank/DDBJ whole genome shotgun (WGS) entry which is preliminary data.</text>
</comment>
<name>A0A5V0INX8_SALER</name>
<sequence>MGGCHWLDWNQLSALGLIVRINKEILHPMGLALFRDPESGVSDGALIAPDGKWHYADDIEKGGAK</sequence>
<dbReference type="EMBL" id="AAGWGZ010000007">
    <property type="protein sequence ID" value="EBS6848347.1"/>
    <property type="molecule type" value="Genomic_DNA"/>
</dbReference>